<feature type="region of interest" description="Disordered" evidence="1">
    <location>
        <begin position="586"/>
        <end position="626"/>
    </location>
</feature>
<comment type="caution">
    <text evidence="2">The sequence shown here is derived from an EMBL/GenBank/DDBJ whole genome shotgun (WGS) entry which is preliminary data.</text>
</comment>
<accession>A0A2P7Z499</accession>
<evidence type="ECO:0000256" key="1">
    <source>
        <dbReference type="SAM" id="MobiDB-lite"/>
    </source>
</evidence>
<feature type="compositionally biased region" description="Basic and acidic residues" evidence="1">
    <location>
        <begin position="473"/>
        <end position="495"/>
    </location>
</feature>
<reference evidence="2 3" key="1">
    <citation type="submission" date="2017-05" db="EMBL/GenBank/DDBJ databases">
        <title>Draft genome sequence of Elsinoe australis.</title>
        <authorList>
            <person name="Cheng Q."/>
        </authorList>
    </citation>
    <scope>NUCLEOTIDE SEQUENCE [LARGE SCALE GENOMIC DNA]</scope>
    <source>
        <strain evidence="2 3">NL1</strain>
    </source>
</reference>
<feature type="compositionally biased region" description="Basic residues" evidence="1">
    <location>
        <begin position="590"/>
        <end position="610"/>
    </location>
</feature>
<feature type="region of interest" description="Disordered" evidence="1">
    <location>
        <begin position="472"/>
        <end position="563"/>
    </location>
</feature>
<proteinExistence type="predicted"/>
<gene>
    <name evidence="2" type="ORF">B9Z65_6994</name>
</gene>
<keyword evidence="3" id="KW-1185">Reference proteome</keyword>
<evidence type="ECO:0000313" key="3">
    <source>
        <dbReference type="Proteomes" id="UP000243723"/>
    </source>
</evidence>
<protein>
    <submittedName>
        <fullName evidence="2">Uncharacterized protein</fullName>
    </submittedName>
</protein>
<evidence type="ECO:0000313" key="2">
    <source>
        <dbReference type="EMBL" id="PSK43040.1"/>
    </source>
</evidence>
<organism evidence="2 3">
    <name type="scientific">Elsinoe australis</name>
    <dbReference type="NCBI Taxonomy" id="40998"/>
    <lineage>
        <taxon>Eukaryota</taxon>
        <taxon>Fungi</taxon>
        <taxon>Dikarya</taxon>
        <taxon>Ascomycota</taxon>
        <taxon>Pezizomycotina</taxon>
        <taxon>Dothideomycetes</taxon>
        <taxon>Dothideomycetidae</taxon>
        <taxon>Myriangiales</taxon>
        <taxon>Elsinoaceae</taxon>
        <taxon>Elsinoe</taxon>
    </lineage>
</organism>
<dbReference type="EMBL" id="NHZQ01000331">
    <property type="protein sequence ID" value="PSK43040.1"/>
    <property type="molecule type" value="Genomic_DNA"/>
</dbReference>
<name>A0A2P7Z499_9PEZI</name>
<dbReference type="Proteomes" id="UP000243723">
    <property type="component" value="Unassembled WGS sequence"/>
</dbReference>
<dbReference type="AlphaFoldDB" id="A0A2P7Z499"/>
<sequence>MPIKALPVRWIELAAHYAKPPWASPEYHDDALRQWYYQETSPALQSSGPHTMDSILWTAIRVLESQSLLLTSFPEPLRLHPIAKLWAWQYLDEQARTIWRLTFAVMMVLSRGTVEHPLIGLNERLCARYDTLFHWQGLRSTEGLTEATTLLQLLFHDTYLLSFEKIDSKTVERLKDAFQGAAPKPRMSTCPWYLAVPYVKALLDTGHIEDAVAVLDSIIRRDGLLTSSLMPIAESNTQSYLDSINSDHLSNDRIIEAMKCRAWGYLHAGWLGDAMIMLLGIRQMQSNQNAYDNLPRELRIIVRDKAVLPLQSLQYLNQGNHWSVMHLFADRGVGYLELLYAYQDVAVHASEDLGTITVAIKKALAFAHSRAAFWKERNSDRPVTHRDDQDVLQVQELCSHIVKVQSTTLPPGSLDRISWERNEVDVLYFNDSSGRAAQLMADMIRVHGDRSADQALPDSIIESWQDYLSEIQESQKRKSSDAARGEDEKLPREPAHGMASEQAQDKVEDSSQSSDESEIVPPLKATKSRRMRARSVQERRGVTPRGGVRRSLAGQSPPAHRRAHRAIREALVSDDSDDVASDLWSTRAQSGRHKVVTSDHRRRSRPRRPAGRPIRHETSVGNRAPSGFLEMMFGSMFSLSSGRSSTLR</sequence>